<dbReference type="CDD" id="cd06142">
    <property type="entry name" value="RNaseD_exo"/>
    <property type="match status" value="1"/>
</dbReference>
<evidence type="ECO:0000256" key="1">
    <source>
        <dbReference type="ARBA" id="ARBA00022490"/>
    </source>
</evidence>
<name>A0A368TXT2_9GAMM</name>
<comment type="caution">
    <text evidence="8">The sequence shown here is derived from an EMBL/GenBank/DDBJ whole genome shotgun (WGS) entry which is preliminary data.</text>
</comment>
<dbReference type="GO" id="GO:0042780">
    <property type="term" value="P:tRNA 3'-end processing"/>
    <property type="evidence" value="ECO:0007669"/>
    <property type="project" value="UniProtKB-UniRule"/>
</dbReference>
<protein>
    <recommendedName>
        <fullName evidence="6">Ribonuclease D</fullName>
        <shortName evidence="6">RNase D</shortName>
        <ecNumber evidence="6">3.1.13.5</ecNumber>
    </recommendedName>
</protein>
<dbReference type="InterPro" id="IPR036397">
    <property type="entry name" value="RNaseH_sf"/>
</dbReference>
<keyword evidence="5 6" id="KW-0269">Exonuclease</keyword>
<dbReference type="SMART" id="SM00474">
    <property type="entry name" value="35EXOc"/>
    <property type="match status" value="1"/>
</dbReference>
<feature type="domain" description="HRDC" evidence="7">
    <location>
        <begin position="216"/>
        <end position="296"/>
    </location>
</feature>
<dbReference type="GO" id="GO:0005737">
    <property type="term" value="C:cytoplasm"/>
    <property type="evidence" value="ECO:0007669"/>
    <property type="project" value="UniProtKB-SubCell"/>
</dbReference>
<dbReference type="InterPro" id="IPR002562">
    <property type="entry name" value="3'-5'_exonuclease_dom"/>
</dbReference>
<dbReference type="RefSeq" id="WP_114487320.1">
    <property type="nucleotide sequence ID" value="NZ_CBCSHM010000032.1"/>
</dbReference>
<evidence type="ECO:0000313" key="9">
    <source>
        <dbReference type="Proteomes" id="UP000253204"/>
    </source>
</evidence>
<dbReference type="SMART" id="SM00341">
    <property type="entry name" value="HRDC"/>
    <property type="match status" value="1"/>
</dbReference>
<comment type="similarity">
    <text evidence="6">Belongs to the RNase D family.</text>
</comment>
<evidence type="ECO:0000256" key="4">
    <source>
        <dbReference type="ARBA" id="ARBA00022801"/>
    </source>
</evidence>
<reference evidence="8 9" key="1">
    <citation type="submission" date="2018-07" db="EMBL/GenBank/DDBJ databases">
        <title>Halomonas rutogse sp. nov., isolated from Lake TangqianCo on Tibetan Plateau.</title>
        <authorList>
            <person name="Lu H."/>
            <person name="Xing P."/>
            <person name="Wu Q."/>
        </authorList>
    </citation>
    <scope>NUCLEOTIDE SEQUENCE [LARGE SCALE GENOMIC DNA]</scope>
    <source>
        <strain evidence="8 9">TQ8S</strain>
    </source>
</reference>
<dbReference type="PROSITE" id="PS50967">
    <property type="entry name" value="HRDC"/>
    <property type="match status" value="1"/>
</dbReference>
<keyword evidence="2 6" id="KW-0819">tRNA processing</keyword>
<keyword evidence="3 6" id="KW-0540">Nuclease</keyword>
<dbReference type="Pfam" id="PF00570">
    <property type="entry name" value="HRDC"/>
    <property type="match status" value="1"/>
</dbReference>
<keyword evidence="4 6" id="KW-0378">Hydrolase</keyword>
<dbReference type="HAMAP" id="MF_01899">
    <property type="entry name" value="RNase_D"/>
    <property type="match status" value="1"/>
</dbReference>
<evidence type="ECO:0000256" key="5">
    <source>
        <dbReference type="ARBA" id="ARBA00022839"/>
    </source>
</evidence>
<comment type="catalytic activity">
    <reaction evidence="6">
        <text>Exonucleolytic cleavage that removes extra residues from the 3'-terminus of tRNA to produce 5'-mononucleotides.</text>
        <dbReference type="EC" id="3.1.13.5"/>
    </reaction>
</comment>
<keyword evidence="1 6" id="KW-0963">Cytoplasm</keyword>
<dbReference type="Gene3D" id="3.30.420.10">
    <property type="entry name" value="Ribonuclease H-like superfamily/Ribonuclease H"/>
    <property type="match status" value="1"/>
</dbReference>
<dbReference type="Proteomes" id="UP000253204">
    <property type="component" value="Unassembled WGS sequence"/>
</dbReference>
<dbReference type="SUPFAM" id="SSF47819">
    <property type="entry name" value="HRDC-like"/>
    <property type="match status" value="2"/>
</dbReference>
<dbReference type="InterPro" id="IPR010997">
    <property type="entry name" value="HRDC-like_sf"/>
</dbReference>
<evidence type="ECO:0000256" key="3">
    <source>
        <dbReference type="ARBA" id="ARBA00022722"/>
    </source>
</evidence>
<dbReference type="EC" id="3.1.13.5" evidence="6"/>
<dbReference type="GO" id="GO:0008408">
    <property type="term" value="F:3'-5' exonuclease activity"/>
    <property type="evidence" value="ECO:0007669"/>
    <property type="project" value="InterPro"/>
</dbReference>
<dbReference type="GO" id="GO:0000166">
    <property type="term" value="F:nucleotide binding"/>
    <property type="evidence" value="ECO:0007669"/>
    <property type="project" value="InterPro"/>
</dbReference>
<evidence type="ECO:0000259" key="7">
    <source>
        <dbReference type="PROSITE" id="PS50967"/>
    </source>
</evidence>
<dbReference type="InterPro" id="IPR006292">
    <property type="entry name" value="RNase_D"/>
</dbReference>
<evidence type="ECO:0000256" key="6">
    <source>
        <dbReference type="HAMAP-Rule" id="MF_01899"/>
    </source>
</evidence>
<dbReference type="InterPro" id="IPR012337">
    <property type="entry name" value="RNaseH-like_sf"/>
</dbReference>
<dbReference type="AlphaFoldDB" id="A0A368TXT2"/>
<gene>
    <name evidence="6 8" type="primary">rnd</name>
    <name evidence="8" type="ORF">DU506_12890</name>
</gene>
<dbReference type="Pfam" id="PF01612">
    <property type="entry name" value="DNA_pol_A_exo1"/>
    <property type="match status" value="1"/>
</dbReference>
<dbReference type="InterPro" id="IPR002121">
    <property type="entry name" value="HRDC_dom"/>
</dbReference>
<comment type="subcellular location">
    <subcellularLocation>
        <location evidence="6">Cytoplasm</location>
    </subcellularLocation>
</comment>
<evidence type="ECO:0000313" key="8">
    <source>
        <dbReference type="EMBL" id="RCV89575.1"/>
    </source>
</evidence>
<dbReference type="GO" id="GO:0033890">
    <property type="term" value="F:ribonuclease D activity"/>
    <property type="evidence" value="ECO:0007669"/>
    <property type="project" value="UniProtKB-UniRule"/>
</dbReference>
<comment type="cofactor">
    <cofactor evidence="6">
        <name>a divalent metal cation</name>
        <dbReference type="ChEBI" id="CHEBI:60240"/>
    </cofactor>
</comment>
<dbReference type="InterPro" id="IPR044876">
    <property type="entry name" value="HRDC_dom_sf"/>
</dbReference>
<dbReference type="NCBIfam" id="TIGR01388">
    <property type="entry name" value="rnd"/>
    <property type="match status" value="1"/>
</dbReference>
<accession>A0A368TXT2</accession>
<comment type="function">
    <text evidence="6">Exonuclease involved in the 3' processing of various precursor tRNAs. Initiates hydrolysis at the 3'-terminus of an RNA molecule and releases 5'-mononucleotides.</text>
</comment>
<dbReference type="GO" id="GO:0003676">
    <property type="term" value="F:nucleic acid binding"/>
    <property type="evidence" value="ECO:0007669"/>
    <property type="project" value="InterPro"/>
</dbReference>
<dbReference type="OrthoDB" id="9800549at2"/>
<evidence type="ECO:0000256" key="2">
    <source>
        <dbReference type="ARBA" id="ARBA00022694"/>
    </source>
</evidence>
<dbReference type="SUPFAM" id="SSF53098">
    <property type="entry name" value="Ribonuclease H-like"/>
    <property type="match status" value="1"/>
</dbReference>
<dbReference type="Gene3D" id="1.10.150.80">
    <property type="entry name" value="HRDC domain"/>
    <property type="match status" value="2"/>
</dbReference>
<organism evidence="8 9">
    <name type="scientific">Vreelandella rituensis</name>
    <dbReference type="NCBI Taxonomy" id="2282306"/>
    <lineage>
        <taxon>Bacteria</taxon>
        <taxon>Pseudomonadati</taxon>
        <taxon>Pseudomonadota</taxon>
        <taxon>Gammaproteobacteria</taxon>
        <taxon>Oceanospirillales</taxon>
        <taxon>Halomonadaceae</taxon>
        <taxon>Vreelandella</taxon>
    </lineage>
</organism>
<dbReference type="PANTHER" id="PTHR47649:SF1">
    <property type="entry name" value="RIBONUCLEASE D"/>
    <property type="match status" value="1"/>
</dbReference>
<dbReference type="InterPro" id="IPR051086">
    <property type="entry name" value="RNase_D-like"/>
</dbReference>
<dbReference type="PANTHER" id="PTHR47649">
    <property type="entry name" value="RIBONUCLEASE D"/>
    <property type="match status" value="1"/>
</dbReference>
<sequence length="376" mass="42281">MPNLTPPSFHWIDSPEALDAACLSVADAEVIALDTEFFREKTFYPIPALIQFTAGELAYLVDPLATPCTDEFRKLLTQGPVKLLHACSEDLEVFAHWAQALPEPLVDTQVAQGFLGENPGMGYQKLVEFWVGETLPKEETRSNWLERPLSQAQCHYAALDVIYLLKVWHLQREHLERLGRLSWVEQECAELIQQAGRSVAADGQWYVRQRQLWRLAPRQIEAYRLLTTWREGEARRRDLPRNWLVSDKLLYAIAEILPTNRYELAEVEGIKPTLVKKEGDALLALVKKACAATENDLPPALPAPTAPAFKSRFKALKGVVNAQAEALGVAPEMLLRRRDMEALVIADMAQATLPLPNGWRGECMNPALEGALRELS</sequence>
<dbReference type="EMBL" id="QPIJ01000031">
    <property type="protein sequence ID" value="RCV89575.1"/>
    <property type="molecule type" value="Genomic_DNA"/>
</dbReference>
<proteinExistence type="inferred from homology"/>
<keyword evidence="9" id="KW-1185">Reference proteome</keyword>